<evidence type="ECO:0000313" key="2">
    <source>
        <dbReference type="Proteomes" id="UP001054252"/>
    </source>
</evidence>
<evidence type="ECO:0000313" key="1">
    <source>
        <dbReference type="EMBL" id="GKV02528.1"/>
    </source>
</evidence>
<dbReference type="EMBL" id="BPVZ01000019">
    <property type="protein sequence ID" value="GKV02528.1"/>
    <property type="molecule type" value="Genomic_DNA"/>
</dbReference>
<protein>
    <submittedName>
        <fullName evidence="1">Uncharacterized protein</fullName>
    </submittedName>
</protein>
<gene>
    <name evidence="1" type="ORF">SLEP1_g14961</name>
</gene>
<comment type="caution">
    <text evidence="1">The sequence shown here is derived from an EMBL/GenBank/DDBJ whole genome shotgun (WGS) entry which is preliminary data.</text>
</comment>
<sequence length="40" mass="4730">MVFVILVIDEFVSEFSSHFMFLPLVVRAIVELKFYHDIPT</sequence>
<proteinExistence type="predicted"/>
<accession>A0AAV5IXG7</accession>
<keyword evidence="2" id="KW-1185">Reference proteome</keyword>
<organism evidence="1 2">
    <name type="scientific">Rubroshorea leprosula</name>
    <dbReference type="NCBI Taxonomy" id="152421"/>
    <lineage>
        <taxon>Eukaryota</taxon>
        <taxon>Viridiplantae</taxon>
        <taxon>Streptophyta</taxon>
        <taxon>Embryophyta</taxon>
        <taxon>Tracheophyta</taxon>
        <taxon>Spermatophyta</taxon>
        <taxon>Magnoliopsida</taxon>
        <taxon>eudicotyledons</taxon>
        <taxon>Gunneridae</taxon>
        <taxon>Pentapetalae</taxon>
        <taxon>rosids</taxon>
        <taxon>malvids</taxon>
        <taxon>Malvales</taxon>
        <taxon>Dipterocarpaceae</taxon>
        <taxon>Rubroshorea</taxon>
    </lineage>
</organism>
<name>A0AAV5IXG7_9ROSI</name>
<dbReference type="AlphaFoldDB" id="A0AAV5IXG7"/>
<reference evidence="1 2" key="1">
    <citation type="journal article" date="2021" name="Commun. Biol.">
        <title>The genome of Shorea leprosula (Dipterocarpaceae) highlights the ecological relevance of drought in aseasonal tropical rainforests.</title>
        <authorList>
            <person name="Ng K.K.S."/>
            <person name="Kobayashi M.J."/>
            <person name="Fawcett J.A."/>
            <person name="Hatakeyama M."/>
            <person name="Paape T."/>
            <person name="Ng C.H."/>
            <person name="Ang C.C."/>
            <person name="Tnah L.H."/>
            <person name="Lee C.T."/>
            <person name="Nishiyama T."/>
            <person name="Sese J."/>
            <person name="O'Brien M.J."/>
            <person name="Copetti D."/>
            <person name="Mohd Noor M.I."/>
            <person name="Ong R.C."/>
            <person name="Putra M."/>
            <person name="Sireger I.Z."/>
            <person name="Indrioko S."/>
            <person name="Kosugi Y."/>
            <person name="Izuno A."/>
            <person name="Isagi Y."/>
            <person name="Lee S.L."/>
            <person name="Shimizu K.K."/>
        </authorList>
    </citation>
    <scope>NUCLEOTIDE SEQUENCE [LARGE SCALE GENOMIC DNA]</scope>
    <source>
        <strain evidence="1">214</strain>
    </source>
</reference>
<dbReference type="Proteomes" id="UP001054252">
    <property type="component" value="Unassembled WGS sequence"/>
</dbReference>